<dbReference type="PIRSF" id="PIRSF015582">
    <property type="entry name" value="Cit_lyase_B"/>
    <property type="match status" value="1"/>
</dbReference>
<comment type="similarity">
    <text evidence="2">Belongs to the HpcH/HpaI aldolase family.</text>
</comment>
<keyword evidence="4 5" id="KW-0460">Magnesium</keyword>
<evidence type="ECO:0000256" key="2">
    <source>
        <dbReference type="ARBA" id="ARBA00005568"/>
    </source>
</evidence>
<comment type="caution">
    <text evidence="6">The sequence shown here is derived from an EMBL/GenBank/DDBJ whole genome shotgun (WGS) entry which is preliminary data.</text>
</comment>
<evidence type="ECO:0000313" key="6">
    <source>
        <dbReference type="EMBL" id="GGK19893.1"/>
    </source>
</evidence>
<evidence type="ECO:0000256" key="4">
    <source>
        <dbReference type="ARBA" id="ARBA00022842"/>
    </source>
</evidence>
<dbReference type="InterPro" id="IPR011206">
    <property type="entry name" value="Citrate_lyase_beta/mcl1/mcl2"/>
</dbReference>
<dbReference type="InterPro" id="IPR039480">
    <property type="entry name" value="C-C_Bond_Lyase-like"/>
</dbReference>
<gene>
    <name evidence="6" type="ORF">GCM10011322_03210</name>
</gene>
<evidence type="ECO:0000256" key="3">
    <source>
        <dbReference type="ARBA" id="ARBA00022723"/>
    </source>
</evidence>
<dbReference type="PANTHER" id="PTHR32308:SF10">
    <property type="entry name" value="CITRATE LYASE SUBUNIT BETA"/>
    <property type="match status" value="1"/>
</dbReference>
<sequence length="316" mass="33504">MTTTMQDRTPPIDPLALGATLYMPATRPDIREVALGAKLGGLRSIVLCLEDAVAEREIGDALANLRRLLADLDRVPETPHGAPLLFVRPRSLAMAREIAQIRGAERLTGLVAPKVRPGEVTAWVEALAGRDLLLMPTLETPEVFDPLAMRDLRDELVAEAAGRVLALRIGGNDLLGCLGLRRVAGETLYEGPLGPLVAQLVGLMVPAGFALTAPVYDVVRDPATLAREAARDVSFGLSGKTAIHPMQVATIHAAYAVAADDLASARAILAEDARAVFQHAGAMCEPSVHRAWARRIVARAGLYGTADEAWAADATG</sequence>
<dbReference type="EMBL" id="BMMF01000001">
    <property type="protein sequence ID" value="GGK19893.1"/>
    <property type="molecule type" value="Genomic_DNA"/>
</dbReference>
<evidence type="ECO:0000313" key="7">
    <source>
        <dbReference type="Proteomes" id="UP000600449"/>
    </source>
</evidence>
<keyword evidence="7" id="KW-1185">Reference proteome</keyword>
<comment type="cofactor">
    <cofactor evidence="1">
        <name>Mg(2+)</name>
        <dbReference type="ChEBI" id="CHEBI:18420"/>
    </cofactor>
</comment>
<dbReference type="RefSeq" id="WP_210317547.1">
    <property type="nucleotide sequence ID" value="NZ_BMMF01000001.1"/>
</dbReference>
<dbReference type="PANTHER" id="PTHR32308">
    <property type="entry name" value="LYASE BETA SUBUNIT, PUTATIVE (AFU_ORTHOLOGUE AFUA_4G13030)-RELATED"/>
    <property type="match status" value="1"/>
</dbReference>
<reference evidence="6 7" key="1">
    <citation type="journal article" date="2014" name="Int. J. Syst. Evol. Microbiol.">
        <title>Complete genome sequence of Corynebacterium casei LMG S-19264T (=DSM 44701T), isolated from a smear-ripened cheese.</title>
        <authorList>
            <consortium name="US DOE Joint Genome Institute (JGI-PGF)"/>
            <person name="Walter F."/>
            <person name="Albersmeier A."/>
            <person name="Kalinowski J."/>
            <person name="Ruckert C."/>
        </authorList>
    </citation>
    <scope>NUCLEOTIDE SEQUENCE [LARGE SCALE GENOMIC DNA]</scope>
    <source>
        <strain evidence="6 7">CGMCC 1.9161</strain>
    </source>
</reference>
<name>A0A917Q5W1_9HYPH</name>
<dbReference type="GO" id="GO:0016829">
    <property type="term" value="F:lyase activity"/>
    <property type="evidence" value="ECO:0007669"/>
    <property type="project" value="UniProtKB-KW"/>
</dbReference>
<dbReference type="AlphaFoldDB" id="A0A917Q5W1"/>
<dbReference type="GO" id="GO:0000287">
    <property type="term" value="F:magnesium ion binding"/>
    <property type="evidence" value="ECO:0007669"/>
    <property type="project" value="TreeGrafter"/>
</dbReference>
<proteinExistence type="inferred from homology"/>
<dbReference type="Gene3D" id="3.20.20.60">
    <property type="entry name" value="Phosphoenolpyruvate-binding domains"/>
    <property type="match status" value="1"/>
</dbReference>
<evidence type="ECO:0000256" key="5">
    <source>
        <dbReference type="PIRSR" id="PIRSR015582-2"/>
    </source>
</evidence>
<protein>
    <submittedName>
        <fullName evidence="6">Citrate lyase</fullName>
    </submittedName>
</protein>
<dbReference type="SUPFAM" id="SSF51621">
    <property type="entry name" value="Phosphoenolpyruvate/pyruvate domain"/>
    <property type="match status" value="1"/>
</dbReference>
<organism evidence="6 7">
    <name type="scientific">Salinarimonas ramus</name>
    <dbReference type="NCBI Taxonomy" id="690164"/>
    <lineage>
        <taxon>Bacteria</taxon>
        <taxon>Pseudomonadati</taxon>
        <taxon>Pseudomonadota</taxon>
        <taxon>Alphaproteobacteria</taxon>
        <taxon>Hyphomicrobiales</taxon>
        <taxon>Salinarimonadaceae</taxon>
        <taxon>Salinarimonas</taxon>
    </lineage>
</organism>
<keyword evidence="6" id="KW-0456">Lyase</keyword>
<feature type="binding site" evidence="5">
    <location>
        <position position="173"/>
    </location>
    <ligand>
        <name>Mg(2+)</name>
        <dbReference type="ChEBI" id="CHEBI:18420"/>
    </ligand>
</feature>
<keyword evidence="3 5" id="KW-0479">Metal-binding</keyword>
<dbReference type="InterPro" id="IPR040442">
    <property type="entry name" value="Pyrv_kinase-like_dom_sf"/>
</dbReference>
<dbReference type="Pfam" id="PF15617">
    <property type="entry name" value="C-C_Bond_Lyase"/>
    <property type="match status" value="1"/>
</dbReference>
<dbReference type="GO" id="GO:0006107">
    <property type="term" value="P:oxaloacetate metabolic process"/>
    <property type="evidence" value="ECO:0007669"/>
    <property type="project" value="TreeGrafter"/>
</dbReference>
<dbReference type="InterPro" id="IPR015813">
    <property type="entry name" value="Pyrv/PenolPyrv_kinase-like_dom"/>
</dbReference>
<accession>A0A917Q5W1</accession>
<dbReference type="Proteomes" id="UP000600449">
    <property type="component" value="Unassembled WGS sequence"/>
</dbReference>
<evidence type="ECO:0000256" key="1">
    <source>
        <dbReference type="ARBA" id="ARBA00001946"/>
    </source>
</evidence>